<organism evidence="2 3">
    <name type="scientific">Ancylostoma ceylanicum</name>
    <dbReference type="NCBI Taxonomy" id="53326"/>
    <lineage>
        <taxon>Eukaryota</taxon>
        <taxon>Metazoa</taxon>
        <taxon>Ecdysozoa</taxon>
        <taxon>Nematoda</taxon>
        <taxon>Chromadorea</taxon>
        <taxon>Rhabditida</taxon>
        <taxon>Rhabditina</taxon>
        <taxon>Rhabditomorpha</taxon>
        <taxon>Strongyloidea</taxon>
        <taxon>Ancylostomatidae</taxon>
        <taxon>Ancylostomatinae</taxon>
        <taxon>Ancylostoma</taxon>
    </lineage>
</organism>
<comment type="caution">
    <text evidence="2">The sequence shown here is derived from an EMBL/GenBank/DDBJ whole genome shotgun (WGS) entry which is preliminary data.</text>
</comment>
<feature type="compositionally biased region" description="Low complexity" evidence="1">
    <location>
        <begin position="186"/>
        <end position="199"/>
    </location>
</feature>
<dbReference type="STRING" id="53326.A0A016ULI6"/>
<dbReference type="AlphaFoldDB" id="A0A016ULI6"/>
<sequence length="278" mass="31026">MDLKRIFHDFRKNQLLMVAAFHELMQQIRTASEDDFILRIDIAGALNLIVGSTTKVLLRNAPDKKDGSVQPNFMREVLQYAIEHPTDTCALLYWETAAALDLDEFSLDDLNKTKQAVVDNIEVVTAIATAKSKITSEIQRLMRNIEHAMCTYSSRVAAEAEGDDRLTELRDKFAHTPGRGRRRTPKSSNSTPIRSSRITTARRKKSSTSVKRSTQQLLEGQATPSPPSVTNSLITPARSRTVTPVARTRPVLSRSAKVAAGNTTRRWLFGDTNEEDSS</sequence>
<feature type="compositionally biased region" description="Polar residues" evidence="1">
    <location>
        <begin position="228"/>
        <end position="242"/>
    </location>
</feature>
<gene>
    <name evidence="2" type="primary">Acey_s0036.g3312</name>
    <name evidence="2" type="ORF">Y032_0036g3312</name>
</gene>
<reference evidence="3" key="1">
    <citation type="journal article" date="2015" name="Nat. Genet.">
        <title>The genome and transcriptome of the zoonotic hookworm Ancylostoma ceylanicum identify infection-specific gene families.</title>
        <authorList>
            <person name="Schwarz E.M."/>
            <person name="Hu Y."/>
            <person name="Antoshechkin I."/>
            <person name="Miller M.M."/>
            <person name="Sternberg P.W."/>
            <person name="Aroian R.V."/>
        </authorList>
    </citation>
    <scope>NUCLEOTIDE SEQUENCE</scope>
    <source>
        <strain evidence="3">HY135</strain>
    </source>
</reference>
<dbReference type="OrthoDB" id="5874409at2759"/>
<dbReference type="EMBL" id="JARK01001372">
    <property type="protein sequence ID" value="EYC15712.1"/>
    <property type="molecule type" value="Genomic_DNA"/>
</dbReference>
<evidence type="ECO:0000313" key="3">
    <source>
        <dbReference type="Proteomes" id="UP000024635"/>
    </source>
</evidence>
<feature type="region of interest" description="Disordered" evidence="1">
    <location>
        <begin position="171"/>
        <end position="245"/>
    </location>
</feature>
<evidence type="ECO:0000256" key="1">
    <source>
        <dbReference type="SAM" id="MobiDB-lite"/>
    </source>
</evidence>
<keyword evidence="3" id="KW-1185">Reference proteome</keyword>
<name>A0A016ULI6_9BILA</name>
<dbReference type="Proteomes" id="UP000024635">
    <property type="component" value="Unassembled WGS sequence"/>
</dbReference>
<evidence type="ECO:0000313" key="2">
    <source>
        <dbReference type="EMBL" id="EYC15712.1"/>
    </source>
</evidence>
<protein>
    <submittedName>
        <fullName evidence="2">Uncharacterized protein</fullName>
    </submittedName>
</protein>
<accession>A0A016ULI6</accession>
<proteinExistence type="predicted"/>